<evidence type="ECO:0000256" key="2">
    <source>
        <dbReference type="ARBA" id="ARBA00012438"/>
    </source>
</evidence>
<keyword evidence="9" id="KW-1185">Reference proteome</keyword>
<keyword evidence="5" id="KW-0418">Kinase</keyword>
<dbReference type="InterPro" id="IPR036097">
    <property type="entry name" value="HisK_dim/P_sf"/>
</dbReference>
<keyword evidence="6" id="KW-0812">Transmembrane</keyword>
<keyword evidence="6" id="KW-0472">Membrane</keyword>
<name>A0A2K9LJS4_9GAMM</name>
<evidence type="ECO:0000256" key="3">
    <source>
        <dbReference type="ARBA" id="ARBA00022553"/>
    </source>
</evidence>
<comment type="catalytic activity">
    <reaction evidence="1">
        <text>ATP + protein L-histidine = ADP + protein N-phospho-L-histidine.</text>
        <dbReference type="EC" id="2.7.13.3"/>
    </reaction>
</comment>
<protein>
    <recommendedName>
        <fullName evidence="2">histidine kinase</fullName>
        <ecNumber evidence="2">2.7.13.3</ecNumber>
    </recommendedName>
</protein>
<dbReference type="AlphaFoldDB" id="A0A2K9LJS4"/>
<proteinExistence type="predicted"/>
<dbReference type="SUPFAM" id="SSF55874">
    <property type="entry name" value="ATPase domain of HSP90 chaperone/DNA topoisomerase II/histidine kinase"/>
    <property type="match status" value="1"/>
</dbReference>
<evidence type="ECO:0000256" key="4">
    <source>
        <dbReference type="ARBA" id="ARBA00022679"/>
    </source>
</evidence>
<dbReference type="SUPFAM" id="SSF47384">
    <property type="entry name" value="Homodimeric domain of signal transducing histidine kinase"/>
    <property type="match status" value="1"/>
</dbReference>
<dbReference type="Pfam" id="PF00512">
    <property type="entry name" value="HisKA"/>
    <property type="match status" value="1"/>
</dbReference>
<dbReference type="PROSITE" id="PS50109">
    <property type="entry name" value="HIS_KIN"/>
    <property type="match status" value="1"/>
</dbReference>
<keyword evidence="6" id="KW-1133">Transmembrane helix</keyword>
<feature type="transmembrane region" description="Helical" evidence="6">
    <location>
        <begin position="183"/>
        <end position="203"/>
    </location>
</feature>
<evidence type="ECO:0000256" key="1">
    <source>
        <dbReference type="ARBA" id="ARBA00000085"/>
    </source>
</evidence>
<evidence type="ECO:0000259" key="7">
    <source>
        <dbReference type="PROSITE" id="PS50109"/>
    </source>
</evidence>
<evidence type="ECO:0000256" key="6">
    <source>
        <dbReference type="SAM" id="Phobius"/>
    </source>
</evidence>
<dbReference type="EMBL" id="CP022684">
    <property type="protein sequence ID" value="AUM12616.1"/>
    <property type="molecule type" value="Genomic_DNA"/>
</dbReference>
<gene>
    <name evidence="8" type="ORF">Kalk_09395</name>
</gene>
<feature type="domain" description="Histidine kinase" evidence="7">
    <location>
        <begin position="224"/>
        <end position="445"/>
    </location>
</feature>
<dbReference type="EC" id="2.7.13.3" evidence="2"/>
<dbReference type="CDD" id="cd00082">
    <property type="entry name" value="HisKA"/>
    <property type="match status" value="1"/>
</dbReference>
<dbReference type="KEGG" id="kak:Kalk_09395"/>
<feature type="transmembrane region" description="Helical" evidence="6">
    <location>
        <begin position="12"/>
        <end position="32"/>
    </location>
</feature>
<dbReference type="OrthoDB" id="6192248at2"/>
<dbReference type="InterPro" id="IPR004358">
    <property type="entry name" value="Sig_transdc_His_kin-like_C"/>
</dbReference>
<dbReference type="PANTHER" id="PTHR43047">
    <property type="entry name" value="TWO-COMPONENT HISTIDINE PROTEIN KINASE"/>
    <property type="match status" value="1"/>
</dbReference>
<dbReference type="GO" id="GO:0000155">
    <property type="term" value="F:phosphorelay sensor kinase activity"/>
    <property type="evidence" value="ECO:0007669"/>
    <property type="project" value="InterPro"/>
</dbReference>
<dbReference type="GO" id="GO:0005886">
    <property type="term" value="C:plasma membrane"/>
    <property type="evidence" value="ECO:0007669"/>
    <property type="project" value="TreeGrafter"/>
</dbReference>
<evidence type="ECO:0000313" key="9">
    <source>
        <dbReference type="Proteomes" id="UP000235116"/>
    </source>
</evidence>
<evidence type="ECO:0000313" key="8">
    <source>
        <dbReference type="EMBL" id="AUM12616.1"/>
    </source>
</evidence>
<organism evidence="8 9">
    <name type="scientific">Ketobacter alkanivorans</name>
    <dbReference type="NCBI Taxonomy" id="1917421"/>
    <lineage>
        <taxon>Bacteria</taxon>
        <taxon>Pseudomonadati</taxon>
        <taxon>Pseudomonadota</taxon>
        <taxon>Gammaproteobacteria</taxon>
        <taxon>Pseudomonadales</taxon>
        <taxon>Ketobacteraceae</taxon>
        <taxon>Ketobacter</taxon>
    </lineage>
</organism>
<keyword evidence="3" id="KW-0597">Phosphoprotein</keyword>
<dbReference type="InterPro" id="IPR005467">
    <property type="entry name" value="His_kinase_dom"/>
</dbReference>
<dbReference type="SMART" id="SM00388">
    <property type="entry name" value="HisKA"/>
    <property type="match status" value="1"/>
</dbReference>
<dbReference type="Gene3D" id="3.30.565.10">
    <property type="entry name" value="Histidine kinase-like ATPase, C-terminal domain"/>
    <property type="match status" value="1"/>
</dbReference>
<dbReference type="RefSeq" id="WP_101894001.1">
    <property type="nucleotide sequence ID" value="NZ_CP022684.1"/>
</dbReference>
<dbReference type="InterPro" id="IPR003594">
    <property type="entry name" value="HATPase_dom"/>
</dbReference>
<accession>A0A2K9LJS4</accession>
<dbReference type="PANTHER" id="PTHR43047:SF66">
    <property type="entry name" value="HISKA"/>
    <property type="match status" value="1"/>
</dbReference>
<evidence type="ECO:0000256" key="5">
    <source>
        <dbReference type="ARBA" id="ARBA00022777"/>
    </source>
</evidence>
<sequence length="453" mass="50089">MNRNDKVRLQIMLIALIGGLALVLYLVLNLFLTVANANRLDELQQHHYPLIEDIRALRQDLVSVREGFAAAVGLGDQLLLQESMQLGADILQRITSIQQRKQLQTQVQPVFDSVSIYLQTSTRLASTLLHDPEQIPVYQAAMEGSLQEFDAAMADLDDLLSQRQALYQALLVETRQAADRANVWAAFLGALVIALLLGLAYLVSRRVLADINESDRLKDEFLATISHELCTPMNGVVGAHSMLQDMALTDDQREWLDIAQSSADNMMNTIEAVLQYSEIAAGKAQPIRKPFTLQNGLAELQRGFRQGFAERGLAFDCITGDIMHQPLLGDEVRVLYVIRQLISNGLKFTERGGVQLRVEVDCDRADQSMVRVRVEDTGPGIPLQHLARLQQPFNQLDGSFSRRHQGMGIGLATCMGVANLLGGSLSLQNGPQGGVTADFCFPVELPYTENNAR</sequence>
<keyword evidence="4" id="KW-0808">Transferase</keyword>
<dbReference type="InterPro" id="IPR003661">
    <property type="entry name" value="HisK_dim/P_dom"/>
</dbReference>
<dbReference type="GO" id="GO:0009927">
    <property type="term" value="F:histidine phosphotransfer kinase activity"/>
    <property type="evidence" value="ECO:0007669"/>
    <property type="project" value="TreeGrafter"/>
</dbReference>
<reference evidence="9" key="1">
    <citation type="submission" date="2017-08" db="EMBL/GenBank/DDBJ databases">
        <title>Direct submision.</title>
        <authorList>
            <person name="Kim S.-J."/>
            <person name="Rhee S.-K."/>
        </authorList>
    </citation>
    <scope>NUCLEOTIDE SEQUENCE [LARGE SCALE GENOMIC DNA]</scope>
    <source>
        <strain evidence="9">GI5</strain>
    </source>
</reference>
<dbReference type="Pfam" id="PF02518">
    <property type="entry name" value="HATPase_c"/>
    <property type="match status" value="1"/>
</dbReference>
<dbReference type="PRINTS" id="PR00344">
    <property type="entry name" value="BCTRLSENSOR"/>
</dbReference>
<dbReference type="InterPro" id="IPR036890">
    <property type="entry name" value="HATPase_C_sf"/>
</dbReference>
<dbReference type="Gene3D" id="1.10.287.130">
    <property type="match status" value="1"/>
</dbReference>
<dbReference type="SMART" id="SM00387">
    <property type="entry name" value="HATPase_c"/>
    <property type="match status" value="1"/>
</dbReference>
<dbReference type="Proteomes" id="UP000235116">
    <property type="component" value="Chromosome"/>
</dbReference>